<feature type="compositionally biased region" description="Polar residues" evidence="1">
    <location>
        <begin position="7"/>
        <end position="23"/>
    </location>
</feature>
<feature type="region of interest" description="Disordered" evidence="1">
    <location>
        <begin position="1"/>
        <end position="42"/>
    </location>
</feature>
<protein>
    <submittedName>
        <fullName evidence="2">Uncharacterized protein</fullName>
    </submittedName>
</protein>
<accession>A0A0J1EJF3</accession>
<dbReference type="AlphaFoldDB" id="A0A0J1EJF3"/>
<sequence length="42" mass="4306">MLAGAIRQSNLSADSPSAPSLRSTPVAAPRLVEREGEPKTSG</sequence>
<evidence type="ECO:0000313" key="2">
    <source>
        <dbReference type="EMBL" id="KLU05649.1"/>
    </source>
</evidence>
<evidence type="ECO:0000313" key="3">
    <source>
        <dbReference type="Proteomes" id="UP000036367"/>
    </source>
</evidence>
<gene>
    <name evidence="2" type="ORF">RISK_002281</name>
</gene>
<comment type="caution">
    <text evidence="2">The sequence shown here is derived from an EMBL/GenBank/DDBJ whole genome shotgun (WGS) entry which is preliminary data.</text>
</comment>
<dbReference type="PATRIC" id="fig|595434.4.peg.2178"/>
<proteinExistence type="predicted"/>
<evidence type="ECO:0000256" key="1">
    <source>
        <dbReference type="SAM" id="MobiDB-lite"/>
    </source>
</evidence>
<name>A0A0J1EJF3_RHOIS</name>
<dbReference type="EMBL" id="LECT01000017">
    <property type="protein sequence ID" value="KLU05649.1"/>
    <property type="molecule type" value="Genomic_DNA"/>
</dbReference>
<organism evidence="2 3">
    <name type="scientific">Rhodopirellula islandica</name>
    <dbReference type="NCBI Taxonomy" id="595434"/>
    <lineage>
        <taxon>Bacteria</taxon>
        <taxon>Pseudomonadati</taxon>
        <taxon>Planctomycetota</taxon>
        <taxon>Planctomycetia</taxon>
        <taxon>Pirellulales</taxon>
        <taxon>Pirellulaceae</taxon>
        <taxon>Rhodopirellula</taxon>
    </lineage>
</organism>
<dbReference type="Proteomes" id="UP000036367">
    <property type="component" value="Unassembled WGS sequence"/>
</dbReference>
<reference evidence="2" key="1">
    <citation type="submission" date="2015-05" db="EMBL/GenBank/DDBJ databases">
        <title>Permanent draft genome of Rhodopirellula islandicus K833.</title>
        <authorList>
            <person name="Kizina J."/>
            <person name="Richter M."/>
            <person name="Glockner F.O."/>
            <person name="Harder J."/>
        </authorList>
    </citation>
    <scope>NUCLEOTIDE SEQUENCE [LARGE SCALE GENOMIC DNA]</scope>
    <source>
        <strain evidence="2">K833</strain>
    </source>
</reference>
<keyword evidence="3" id="KW-1185">Reference proteome</keyword>
<feature type="compositionally biased region" description="Basic and acidic residues" evidence="1">
    <location>
        <begin position="31"/>
        <end position="42"/>
    </location>
</feature>